<evidence type="ECO:0000259" key="1">
    <source>
        <dbReference type="Pfam" id="PF04326"/>
    </source>
</evidence>
<dbReference type="InterPro" id="IPR038461">
    <property type="entry name" value="Schlafen_AlbA_2_dom_sf"/>
</dbReference>
<dbReference type="Gene3D" id="3.30.565.60">
    <property type="match status" value="1"/>
</dbReference>
<proteinExistence type="predicted"/>
<dbReference type="InterPro" id="IPR007421">
    <property type="entry name" value="Schlafen_AlbA_2_dom"/>
</dbReference>
<dbReference type="Pfam" id="PF04326">
    <property type="entry name" value="SLFN_AlbA_2"/>
    <property type="match status" value="1"/>
</dbReference>
<accession>W6M523</accession>
<dbReference type="GO" id="GO:0004386">
    <property type="term" value="F:helicase activity"/>
    <property type="evidence" value="ECO:0007669"/>
    <property type="project" value="UniProtKB-KW"/>
</dbReference>
<keyword evidence="2" id="KW-0067">ATP-binding</keyword>
<dbReference type="EMBL" id="CBTJ020000001">
    <property type="protein sequence ID" value="CDI00905.1"/>
    <property type="molecule type" value="Genomic_DNA"/>
</dbReference>
<organism evidence="2 3">
    <name type="scientific">Candidatus Competibacter denitrificans Run_A_D11</name>
    <dbReference type="NCBI Taxonomy" id="1400863"/>
    <lineage>
        <taxon>Bacteria</taxon>
        <taxon>Pseudomonadati</taxon>
        <taxon>Pseudomonadota</taxon>
        <taxon>Gammaproteobacteria</taxon>
        <taxon>Candidatus Competibacteraceae</taxon>
        <taxon>Candidatus Competibacter</taxon>
    </lineage>
</organism>
<comment type="caution">
    <text evidence="2">The sequence shown here is derived from an EMBL/GenBank/DDBJ whole genome shotgun (WGS) entry which is preliminary data.</text>
</comment>
<keyword evidence="3" id="KW-1185">Reference proteome</keyword>
<dbReference type="AlphaFoldDB" id="W6M523"/>
<reference evidence="2" key="1">
    <citation type="submission" date="2013-07" db="EMBL/GenBank/DDBJ databases">
        <authorList>
            <person name="McIlroy S."/>
        </authorList>
    </citation>
    <scope>NUCLEOTIDE SEQUENCE [LARGE SCALE GENOMIC DNA]</scope>
    <source>
        <strain evidence="2">Run_A_D11</strain>
    </source>
</reference>
<evidence type="ECO:0000313" key="2">
    <source>
        <dbReference type="EMBL" id="CDI00905.1"/>
    </source>
</evidence>
<dbReference type="RefSeq" id="WP_242434333.1">
    <property type="nucleotide sequence ID" value="NZ_CBTJ020000001.1"/>
</dbReference>
<dbReference type="PANTHER" id="PTHR30595">
    <property type="entry name" value="GLPR-RELATED TRANSCRIPTIONAL REPRESSOR"/>
    <property type="match status" value="1"/>
</dbReference>
<keyword evidence="2" id="KW-0347">Helicase</keyword>
<name>W6M523_9GAMM</name>
<feature type="domain" description="Schlafen AlbA-2" evidence="1">
    <location>
        <begin position="17"/>
        <end position="132"/>
    </location>
</feature>
<evidence type="ECO:0000313" key="3">
    <source>
        <dbReference type="Proteomes" id="UP000035760"/>
    </source>
</evidence>
<gene>
    <name evidence="2" type="ORF">BN873_10161</name>
</gene>
<keyword evidence="2" id="KW-0547">Nucleotide-binding</keyword>
<dbReference type="Pfam" id="PF13749">
    <property type="entry name" value="HATPase_c_4"/>
    <property type="match status" value="1"/>
</dbReference>
<dbReference type="STRING" id="1400863.BN873_10161"/>
<protein>
    <submittedName>
        <fullName evidence="2">ATP-dependent DNA helicase RecG domain protein</fullName>
    </submittedName>
</protein>
<dbReference type="Proteomes" id="UP000035760">
    <property type="component" value="Unassembled WGS sequence"/>
</dbReference>
<reference evidence="2" key="2">
    <citation type="submission" date="2014-03" db="EMBL/GenBank/DDBJ databases">
        <title>Candidatus Competibacter-lineage genomes retrieved from metagenomes reveal functional metabolic diversity.</title>
        <authorList>
            <person name="McIlroy S.J."/>
            <person name="Albertsen M."/>
            <person name="Andresen E.K."/>
            <person name="Saunders A.M."/>
            <person name="Kristiansen R."/>
            <person name="Stokholm-Bjerregaard M."/>
            <person name="Nielsen K.L."/>
            <person name="Nielsen P.H."/>
        </authorList>
    </citation>
    <scope>NUCLEOTIDE SEQUENCE</scope>
    <source>
        <strain evidence="2">Run_A_D11</strain>
    </source>
</reference>
<keyword evidence="2" id="KW-0378">Hydrolase</keyword>
<dbReference type="PANTHER" id="PTHR30595:SF6">
    <property type="entry name" value="SCHLAFEN ALBA-2 DOMAIN-CONTAINING PROTEIN"/>
    <property type="match status" value="1"/>
</dbReference>
<sequence>MMPMQRTELLELIHNGESSGVEFKLDQVDNTDLAKEIVGFANFMGGVVLLGVADEGDFAGLTRPNLEEWVMELCRVKIDPPLIPYYELHRDVEPGKDIAAVRILSGPSKPYALIHHHRRSYYLRVGSTTREAGRDELERMFQDAGRLHYGAKPVPGATLADFDRRRLKNYFAQTLVQTHPADDDTAGWEQLLVNLELMAVSGGTTVPTIDGLLLFGQQPRRFLPQAGIRAIAYAGDQPDYAARADQNLTAPITPLLGTDNTLMETGLIEQALDFVNRNTQPSARLVGGRREDIPAYPVEALREVIVNAVAHRDYAVAGADILLAIYADRLEVTSPGRLPNSATVDSLKAGFRYARNQTLVNILRDYRYVDFRGMGIRYKVIPGMRVHNGTEPDLIATAHDFTIRLWQRSASTTLQGTPS</sequence>
<dbReference type="Gene3D" id="3.30.950.30">
    <property type="entry name" value="Schlafen, AAA domain"/>
    <property type="match status" value="1"/>
</dbReference>
<dbReference type="InterPro" id="IPR038475">
    <property type="entry name" value="RecG_C_sf"/>
</dbReference>